<name>A0A2Z7DGM7_9LAMI</name>
<evidence type="ECO:0000313" key="2">
    <source>
        <dbReference type="Proteomes" id="UP000250235"/>
    </source>
</evidence>
<organism evidence="1 2">
    <name type="scientific">Dorcoceras hygrometricum</name>
    <dbReference type="NCBI Taxonomy" id="472368"/>
    <lineage>
        <taxon>Eukaryota</taxon>
        <taxon>Viridiplantae</taxon>
        <taxon>Streptophyta</taxon>
        <taxon>Embryophyta</taxon>
        <taxon>Tracheophyta</taxon>
        <taxon>Spermatophyta</taxon>
        <taxon>Magnoliopsida</taxon>
        <taxon>eudicotyledons</taxon>
        <taxon>Gunneridae</taxon>
        <taxon>Pentapetalae</taxon>
        <taxon>asterids</taxon>
        <taxon>lamiids</taxon>
        <taxon>Lamiales</taxon>
        <taxon>Gesneriaceae</taxon>
        <taxon>Didymocarpoideae</taxon>
        <taxon>Trichosporeae</taxon>
        <taxon>Loxocarpinae</taxon>
        <taxon>Dorcoceras</taxon>
    </lineage>
</organism>
<dbReference type="Proteomes" id="UP000250235">
    <property type="component" value="Unassembled WGS sequence"/>
</dbReference>
<evidence type="ECO:0000313" key="1">
    <source>
        <dbReference type="EMBL" id="KZV56478.1"/>
    </source>
</evidence>
<dbReference type="EMBL" id="KQ988199">
    <property type="protein sequence ID" value="KZV56478.1"/>
    <property type="molecule type" value="Genomic_DNA"/>
</dbReference>
<proteinExistence type="predicted"/>
<sequence length="84" mass="9590">MEMSALPDPELFTRQAMRWALILTKITPRLMSILSEIVSVIPDDLVVQIEISVYWLDSWRHDPLIGKLSRTVRKSSGNPPELST</sequence>
<accession>A0A2Z7DGM7</accession>
<protein>
    <submittedName>
        <fullName evidence="1">Uncharacterized protein</fullName>
    </submittedName>
</protein>
<dbReference type="AlphaFoldDB" id="A0A2Z7DGM7"/>
<reference evidence="1 2" key="1">
    <citation type="journal article" date="2015" name="Proc. Natl. Acad. Sci. U.S.A.">
        <title>The resurrection genome of Boea hygrometrica: A blueprint for survival of dehydration.</title>
        <authorList>
            <person name="Xiao L."/>
            <person name="Yang G."/>
            <person name="Zhang L."/>
            <person name="Yang X."/>
            <person name="Zhao S."/>
            <person name="Ji Z."/>
            <person name="Zhou Q."/>
            <person name="Hu M."/>
            <person name="Wang Y."/>
            <person name="Chen M."/>
            <person name="Xu Y."/>
            <person name="Jin H."/>
            <person name="Xiao X."/>
            <person name="Hu G."/>
            <person name="Bao F."/>
            <person name="Hu Y."/>
            <person name="Wan P."/>
            <person name="Li L."/>
            <person name="Deng X."/>
            <person name="Kuang T."/>
            <person name="Xiang C."/>
            <person name="Zhu J.K."/>
            <person name="Oliver M.J."/>
            <person name="He Y."/>
        </authorList>
    </citation>
    <scope>NUCLEOTIDE SEQUENCE [LARGE SCALE GENOMIC DNA]</scope>
    <source>
        <strain evidence="2">cv. XS01</strain>
    </source>
</reference>
<keyword evidence="2" id="KW-1185">Reference proteome</keyword>
<gene>
    <name evidence="1" type="ORF">F511_08376</name>
</gene>